<dbReference type="InterPro" id="IPR011250">
    <property type="entry name" value="OMP/PagP_B-barrel"/>
</dbReference>
<keyword evidence="3" id="KW-1185">Reference proteome</keyword>
<evidence type="ECO:0000256" key="1">
    <source>
        <dbReference type="SAM" id="SignalP"/>
    </source>
</evidence>
<comment type="caution">
    <text evidence="2">The sequence shown here is derived from an EMBL/GenBank/DDBJ whole genome shotgun (WGS) entry which is preliminary data.</text>
</comment>
<proteinExistence type="predicted"/>
<evidence type="ECO:0008006" key="4">
    <source>
        <dbReference type="Google" id="ProtNLM"/>
    </source>
</evidence>
<reference evidence="2 3" key="1">
    <citation type="submission" date="2019-06" db="EMBL/GenBank/DDBJ databases">
        <title>Spirosoma utsteinense sp. nov. isolated from Antarctic ice-free soils.</title>
        <authorList>
            <person name="Tahon G."/>
        </authorList>
    </citation>
    <scope>NUCLEOTIDE SEQUENCE [LARGE SCALE GENOMIC DNA]</scope>
    <source>
        <strain evidence="2 3">LMG 31447</strain>
    </source>
</reference>
<evidence type="ECO:0000313" key="2">
    <source>
        <dbReference type="EMBL" id="MBC3789677.1"/>
    </source>
</evidence>
<evidence type="ECO:0000313" key="3">
    <source>
        <dbReference type="Proteomes" id="UP000700732"/>
    </source>
</evidence>
<dbReference type="EMBL" id="VFIA01000001">
    <property type="protein sequence ID" value="MBC3789677.1"/>
    <property type="molecule type" value="Genomic_DNA"/>
</dbReference>
<protein>
    <recommendedName>
        <fullName evidence="4">Outer membrane protein beta-barrel domain-containing protein</fullName>
    </recommendedName>
</protein>
<organism evidence="2 3">
    <name type="scientific">Spirosoma utsteinense</name>
    <dbReference type="NCBI Taxonomy" id="2585773"/>
    <lineage>
        <taxon>Bacteria</taxon>
        <taxon>Pseudomonadati</taxon>
        <taxon>Bacteroidota</taxon>
        <taxon>Cytophagia</taxon>
        <taxon>Cytophagales</taxon>
        <taxon>Cytophagaceae</taxon>
        <taxon>Spirosoma</taxon>
    </lineage>
</organism>
<dbReference type="Gene3D" id="2.40.160.20">
    <property type="match status" value="2"/>
</dbReference>
<gene>
    <name evidence="2" type="ORF">FH603_158</name>
</gene>
<feature type="chain" id="PRO_5046107677" description="Outer membrane protein beta-barrel domain-containing protein" evidence="1">
    <location>
        <begin position="20"/>
        <end position="398"/>
    </location>
</feature>
<dbReference type="RefSeq" id="WP_186735048.1">
    <property type="nucleotide sequence ID" value="NZ_VFIA01000001.1"/>
</dbReference>
<sequence>MKIPLCTLAGLLLVGVAGAQTQKGNGLISGGFSVNYNKAAYQQSISRLDYWQPSIDLTAGRFVADNWLVGASVSGTATSQKIQNGLYNGQPVRTTSINQVAVEFVPFVRRYWQFAPVQVFAGVGLSAQVNSERLNNGEPISTNPQDVPTNQWVNGVTIGPYLEAGVNYFVTKRLALQLSAATRSLPFSVASVNTGLVYWTGSDRKSDAEQPRDNEQTNRGNWVIEGGFSVERSSSEYESNTQRNQTTSSYTLSPSVGYFIGKNNLLGVSVPLFFGSGESFNQNLPTYTSNYWSVGIAPYFQHYWTSTRLTPYTRVGASYTLLKSGVNTNTTYTASATFGMGLAYMAGKRFLIETSLGSASVAYTPFNEADTNAQSWNVNLLAGLRGNFTVRYVLTRPD</sequence>
<keyword evidence="1" id="KW-0732">Signal</keyword>
<dbReference type="Proteomes" id="UP000700732">
    <property type="component" value="Unassembled WGS sequence"/>
</dbReference>
<feature type="signal peptide" evidence="1">
    <location>
        <begin position="1"/>
        <end position="19"/>
    </location>
</feature>
<dbReference type="SUPFAM" id="SSF56925">
    <property type="entry name" value="OMPA-like"/>
    <property type="match status" value="2"/>
</dbReference>
<accession>A0ABR6VZV3</accession>
<name>A0ABR6VZV3_9BACT</name>